<keyword evidence="3" id="KW-1185">Reference proteome</keyword>
<dbReference type="Gene3D" id="3.40.630.30">
    <property type="match status" value="1"/>
</dbReference>
<dbReference type="GO" id="GO:0016747">
    <property type="term" value="F:acyltransferase activity, transferring groups other than amino-acyl groups"/>
    <property type="evidence" value="ECO:0007669"/>
    <property type="project" value="InterPro"/>
</dbReference>
<dbReference type="EMBL" id="BORT01000011">
    <property type="protein sequence ID" value="GIO48120.1"/>
    <property type="molecule type" value="Genomic_DNA"/>
</dbReference>
<organism evidence="2 3">
    <name type="scientific">Paenibacillus azoreducens</name>
    <dbReference type="NCBI Taxonomy" id="116718"/>
    <lineage>
        <taxon>Bacteria</taxon>
        <taxon>Bacillati</taxon>
        <taxon>Bacillota</taxon>
        <taxon>Bacilli</taxon>
        <taxon>Bacillales</taxon>
        <taxon>Paenibacillaceae</taxon>
        <taxon>Paenibacillus</taxon>
    </lineage>
</organism>
<dbReference type="Proteomes" id="UP000682811">
    <property type="component" value="Unassembled WGS sequence"/>
</dbReference>
<reference evidence="2 3" key="1">
    <citation type="submission" date="2021-03" db="EMBL/GenBank/DDBJ databases">
        <title>Antimicrobial resistance genes in bacteria isolated from Japanese honey, and their potential for conferring macrolide and lincosamide resistance in the American foulbrood pathogen Paenibacillus larvae.</title>
        <authorList>
            <person name="Okamoto M."/>
            <person name="Kumagai M."/>
            <person name="Kanamori H."/>
            <person name="Takamatsu D."/>
        </authorList>
    </citation>
    <scope>NUCLEOTIDE SEQUENCE [LARGE SCALE GENOMIC DNA]</scope>
    <source>
        <strain evidence="2 3">J34TS1</strain>
    </source>
</reference>
<gene>
    <name evidence="2" type="ORF">J34TS1_28850</name>
</gene>
<dbReference type="AlphaFoldDB" id="A0A919YG77"/>
<protein>
    <recommendedName>
        <fullName evidence="1">N-acetyltransferase domain-containing protein</fullName>
    </recommendedName>
</protein>
<evidence type="ECO:0000313" key="2">
    <source>
        <dbReference type="EMBL" id="GIO48120.1"/>
    </source>
</evidence>
<accession>A0A919YG77</accession>
<sequence>MDYKISQDNLLPLDPADSLDLSRAEFAVWERYCSVYYSQAADGFHRLTGLSVLLPEGYAPFWLKQGDRLLGGVALSDSGIRNLFTVPPFETSPGLIKRITQAMRQMGERELPLQALDVPEGQEDAYIRAGFWPEPYRYRWMLRPTSAYTGLAEQNIICRPVEAALDSDEPRLKLEREIGLFLFKHVYGEPEKKFGIPAGIFSGIEHHEGDNPGAAAGSFSAVLSNLRKYAGYSPKSALTASCLLYDAATHALIGVCLIETAEDRIPSIYVLAVHSSYRGQGLGAKMLRYVLTLLEKTGESYLRVKVMHGHPLESLCYSCGFLPGPFFNPVMTLS</sequence>
<dbReference type="RefSeq" id="WP_212978821.1">
    <property type="nucleotide sequence ID" value="NZ_AP025343.1"/>
</dbReference>
<evidence type="ECO:0000259" key="1">
    <source>
        <dbReference type="Pfam" id="PF00583"/>
    </source>
</evidence>
<evidence type="ECO:0000313" key="3">
    <source>
        <dbReference type="Proteomes" id="UP000682811"/>
    </source>
</evidence>
<proteinExistence type="predicted"/>
<dbReference type="SUPFAM" id="SSF55729">
    <property type="entry name" value="Acyl-CoA N-acyltransferases (Nat)"/>
    <property type="match status" value="1"/>
</dbReference>
<feature type="domain" description="N-acetyltransferase" evidence="1">
    <location>
        <begin position="246"/>
        <end position="309"/>
    </location>
</feature>
<dbReference type="InterPro" id="IPR000182">
    <property type="entry name" value="GNAT_dom"/>
</dbReference>
<dbReference type="Pfam" id="PF00583">
    <property type="entry name" value="Acetyltransf_1"/>
    <property type="match status" value="1"/>
</dbReference>
<comment type="caution">
    <text evidence="2">The sequence shown here is derived from an EMBL/GenBank/DDBJ whole genome shotgun (WGS) entry which is preliminary data.</text>
</comment>
<dbReference type="CDD" id="cd04301">
    <property type="entry name" value="NAT_SF"/>
    <property type="match status" value="1"/>
</dbReference>
<name>A0A919YG77_9BACL</name>
<dbReference type="InterPro" id="IPR016181">
    <property type="entry name" value="Acyl_CoA_acyltransferase"/>
</dbReference>